<dbReference type="EMBL" id="CP032568">
    <property type="protein sequence ID" value="AYF76794.1"/>
    <property type="molecule type" value="Genomic_DNA"/>
</dbReference>
<gene>
    <name evidence="1" type="ORF">D7D52_26605</name>
</gene>
<protein>
    <submittedName>
        <fullName evidence="1">Uncharacterized protein</fullName>
    </submittedName>
</protein>
<sequence>MAQPVFRQRVTAWMQQRPAPIPRLWQLVDGLHYTADAVIGVIEKTHMGIRDHVVLNVAARAGVPESSIKTFRSRHDRVFGGLYRGLRTVHWFV</sequence>
<dbReference type="Proteomes" id="UP000267164">
    <property type="component" value="Chromosome"/>
</dbReference>
<dbReference type="OrthoDB" id="4571449at2"/>
<dbReference type="RefSeq" id="WP_120740647.1">
    <property type="nucleotide sequence ID" value="NZ_CP032568.1"/>
</dbReference>
<dbReference type="AlphaFoldDB" id="A0A386ZI42"/>
<evidence type="ECO:0000313" key="1">
    <source>
        <dbReference type="EMBL" id="AYF76794.1"/>
    </source>
</evidence>
<accession>A0A386ZI42</accession>
<dbReference type="KEGG" id="nyu:D7D52_26605"/>
<reference evidence="1 2" key="1">
    <citation type="submission" date="2018-09" db="EMBL/GenBank/DDBJ databases">
        <title>Nocardia yunnanensis sp. nov., an actinomycete isolated from a soil sample.</title>
        <authorList>
            <person name="Zhang J."/>
        </authorList>
    </citation>
    <scope>NUCLEOTIDE SEQUENCE [LARGE SCALE GENOMIC DNA]</scope>
    <source>
        <strain evidence="1 2">CFHS0054</strain>
    </source>
</reference>
<keyword evidence="2" id="KW-1185">Reference proteome</keyword>
<organism evidence="1 2">
    <name type="scientific">Nocardia yunnanensis</name>
    <dbReference type="NCBI Taxonomy" id="2382165"/>
    <lineage>
        <taxon>Bacteria</taxon>
        <taxon>Bacillati</taxon>
        <taxon>Actinomycetota</taxon>
        <taxon>Actinomycetes</taxon>
        <taxon>Mycobacteriales</taxon>
        <taxon>Nocardiaceae</taxon>
        <taxon>Nocardia</taxon>
    </lineage>
</organism>
<evidence type="ECO:0000313" key="2">
    <source>
        <dbReference type="Proteomes" id="UP000267164"/>
    </source>
</evidence>
<proteinExistence type="predicted"/>
<name>A0A386ZI42_9NOCA</name>